<reference evidence="1 2" key="1">
    <citation type="submission" date="2019-03" db="EMBL/GenBank/DDBJ databases">
        <title>Rhodosporidium diobovatum UCD-FST 08-225 genome sequencing, assembly, and annotation.</title>
        <authorList>
            <person name="Fakankun I.U."/>
            <person name="Fristensky B."/>
            <person name="Levin D.B."/>
        </authorList>
    </citation>
    <scope>NUCLEOTIDE SEQUENCE [LARGE SCALE GENOMIC DNA]</scope>
    <source>
        <strain evidence="1 2">UCD-FST 08-225</strain>
    </source>
</reference>
<dbReference type="AlphaFoldDB" id="A0A5C5FRP4"/>
<evidence type="ECO:0000313" key="2">
    <source>
        <dbReference type="Proteomes" id="UP000311382"/>
    </source>
</evidence>
<keyword evidence="2" id="KW-1185">Reference proteome</keyword>
<comment type="caution">
    <text evidence="1">The sequence shown here is derived from an EMBL/GenBank/DDBJ whole genome shotgun (WGS) entry which is preliminary data.</text>
</comment>
<evidence type="ECO:0000313" key="1">
    <source>
        <dbReference type="EMBL" id="TNY19490.1"/>
    </source>
</evidence>
<name>A0A5C5FRP4_9BASI</name>
<proteinExistence type="predicted"/>
<accession>A0A5C5FRP4</accession>
<protein>
    <submittedName>
        <fullName evidence="1">Uncharacterized protein</fullName>
    </submittedName>
</protein>
<gene>
    <name evidence="1" type="ORF">DMC30DRAFT_400308</name>
</gene>
<sequence>MLSWHRPFALCHARKAMRDRLAFKRGRCIAPLAAPACPPAVSHGCHALLLTDGPSGFAKQGQKYRACPRRLVLRAQEDVRLIQLACSRALPTRYLALRDLRVVASLCVNSTLTAGGECVIPGTARGRRRREHEMRMRPPFVDVARRITDVLRRRQASGPSSLDAADVFTTREGL</sequence>
<dbReference type="EMBL" id="SOZI01000094">
    <property type="protein sequence ID" value="TNY19490.1"/>
    <property type="molecule type" value="Genomic_DNA"/>
</dbReference>
<dbReference type="Proteomes" id="UP000311382">
    <property type="component" value="Unassembled WGS sequence"/>
</dbReference>
<organism evidence="1 2">
    <name type="scientific">Rhodotorula diobovata</name>
    <dbReference type="NCBI Taxonomy" id="5288"/>
    <lineage>
        <taxon>Eukaryota</taxon>
        <taxon>Fungi</taxon>
        <taxon>Dikarya</taxon>
        <taxon>Basidiomycota</taxon>
        <taxon>Pucciniomycotina</taxon>
        <taxon>Microbotryomycetes</taxon>
        <taxon>Sporidiobolales</taxon>
        <taxon>Sporidiobolaceae</taxon>
        <taxon>Rhodotorula</taxon>
    </lineage>
</organism>